<keyword evidence="3" id="KW-1185">Reference proteome</keyword>
<reference evidence="3" key="2">
    <citation type="submission" date="2015-01" db="EMBL/GenBank/DDBJ databases">
        <title>Evolutionary Origins and Diversification of the Mycorrhizal Mutualists.</title>
        <authorList>
            <consortium name="DOE Joint Genome Institute"/>
            <consortium name="Mycorrhizal Genomics Consortium"/>
            <person name="Kohler A."/>
            <person name="Kuo A."/>
            <person name="Nagy L.G."/>
            <person name="Floudas D."/>
            <person name="Copeland A."/>
            <person name="Barry K.W."/>
            <person name="Cichocki N."/>
            <person name="Veneault-Fourrey C."/>
            <person name="LaButti K."/>
            <person name="Lindquist E.A."/>
            <person name="Lipzen A."/>
            <person name="Lundell T."/>
            <person name="Morin E."/>
            <person name="Murat C."/>
            <person name="Riley R."/>
            <person name="Ohm R."/>
            <person name="Sun H."/>
            <person name="Tunlid A."/>
            <person name="Henrissat B."/>
            <person name="Grigoriev I.V."/>
            <person name="Hibbett D.S."/>
            <person name="Martin F."/>
        </authorList>
    </citation>
    <scope>NUCLEOTIDE SEQUENCE [LARGE SCALE GENOMIC DNA]</scope>
    <source>
        <strain evidence="3">Zn</strain>
    </source>
</reference>
<dbReference type="AlphaFoldDB" id="A0A0C3CD34"/>
<dbReference type="Proteomes" id="UP000054321">
    <property type="component" value="Unassembled WGS sequence"/>
</dbReference>
<feature type="signal peptide" evidence="1">
    <location>
        <begin position="1"/>
        <end position="22"/>
    </location>
</feature>
<sequence length="160" mass="17404">MGNTRNAVLLLTSLWTWANASAFQADPKGNRTYIPNAYISQLDFQAQNAFLSSANIFTQVVGHIGYQVRREFTNSKYFYGLSLTVNSGMTLSDLQQIKGVQNVWKLGTVSRPAPVQTLTSSSASPNGYSSNVTIPHITGTSAVNTPLVMTEVDKLHSMGI</sequence>
<proteinExistence type="predicted"/>
<name>A0A0C3CD34_OIDMZ</name>
<keyword evidence="1" id="KW-0732">Signal</keyword>
<gene>
    <name evidence="2" type="ORF">OIDMADRAFT_32768</name>
</gene>
<accession>A0A0C3CD34</accession>
<dbReference type="InParanoid" id="A0A0C3CD34"/>
<reference evidence="2 3" key="1">
    <citation type="submission" date="2014-04" db="EMBL/GenBank/DDBJ databases">
        <authorList>
            <consortium name="DOE Joint Genome Institute"/>
            <person name="Kuo A."/>
            <person name="Martino E."/>
            <person name="Perotto S."/>
            <person name="Kohler A."/>
            <person name="Nagy L.G."/>
            <person name="Floudas D."/>
            <person name="Copeland A."/>
            <person name="Barry K.W."/>
            <person name="Cichocki N."/>
            <person name="Veneault-Fourrey C."/>
            <person name="LaButti K."/>
            <person name="Lindquist E.A."/>
            <person name="Lipzen A."/>
            <person name="Lundell T."/>
            <person name="Morin E."/>
            <person name="Murat C."/>
            <person name="Sun H."/>
            <person name="Tunlid A."/>
            <person name="Henrissat B."/>
            <person name="Grigoriev I.V."/>
            <person name="Hibbett D.S."/>
            <person name="Martin F."/>
            <person name="Nordberg H.P."/>
            <person name="Cantor M.N."/>
            <person name="Hua S.X."/>
        </authorList>
    </citation>
    <scope>NUCLEOTIDE SEQUENCE [LARGE SCALE GENOMIC DNA]</scope>
    <source>
        <strain evidence="2 3">Zn</strain>
    </source>
</reference>
<protein>
    <submittedName>
        <fullName evidence="2">Uncharacterized protein</fullName>
    </submittedName>
</protein>
<dbReference type="EMBL" id="KN832883">
    <property type="protein sequence ID" value="KIM96868.1"/>
    <property type="molecule type" value="Genomic_DNA"/>
</dbReference>
<feature type="chain" id="PRO_5002162472" evidence="1">
    <location>
        <begin position="23"/>
        <end position="160"/>
    </location>
</feature>
<evidence type="ECO:0000313" key="3">
    <source>
        <dbReference type="Proteomes" id="UP000054321"/>
    </source>
</evidence>
<dbReference type="HOGENOM" id="CLU_1652687_0_0_1"/>
<evidence type="ECO:0000256" key="1">
    <source>
        <dbReference type="SAM" id="SignalP"/>
    </source>
</evidence>
<organism evidence="2 3">
    <name type="scientific">Oidiodendron maius (strain Zn)</name>
    <dbReference type="NCBI Taxonomy" id="913774"/>
    <lineage>
        <taxon>Eukaryota</taxon>
        <taxon>Fungi</taxon>
        <taxon>Dikarya</taxon>
        <taxon>Ascomycota</taxon>
        <taxon>Pezizomycotina</taxon>
        <taxon>Leotiomycetes</taxon>
        <taxon>Leotiomycetes incertae sedis</taxon>
        <taxon>Myxotrichaceae</taxon>
        <taxon>Oidiodendron</taxon>
    </lineage>
</organism>
<dbReference type="STRING" id="913774.A0A0C3CD34"/>
<evidence type="ECO:0000313" key="2">
    <source>
        <dbReference type="EMBL" id="KIM96868.1"/>
    </source>
</evidence>